<dbReference type="Pfam" id="PF00001">
    <property type="entry name" value="7tm_1"/>
    <property type="match status" value="1"/>
</dbReference>
<dbReference type="EMBL" id="JAKKPZ010000175">
    <property type="protein sequence ID" value="KAI1699543.1"/>
    <property type="molecule type" value="Genomic_DNA"/>
</dbReference>
<dbReference type="Gene3D" id="1.20.1070.10">
    <property type="entry name" value="Rhodopsin 7-helix transmembrane proteins"/>
    <property type="match status" value="1"/>
</dbReference>
<name>A0AAD4QZB3_9BILA</name>
<comment type="caution">
    <text evidence="8">The sequence shown here is derived from an EMBL/GenBank/DDBJ whole genome shotgun (WGS) entry which is preliminary data.</text>
</comment>
<dbReference type="PROSITE" id="PS50262">
    <property type="entry name" value="G_PROTEIN_RECEP_F1_2"/>
    <property type="match status" value="1"/>
</dbReference>
<feature type="domain" description="G-protein coupled receptors family 1 profile" evidence="7">
    <location>
        <begin position="133"/>
        <end position="406"/>
    </location>
</feature>
<evidence type="ECO:0000313" key="8">
    <source>
        <dbReference type="EMBL" id="KAI1699543.1"/>
    </source>
</evidence>
<evidence type="ECO:0000256" key="1">
    <source>
        <dbReference type="ARBA" id="ARBA00004370"/>
    </source>
</evidence>
<comment type="subcellular location">
    <subcellularLocation>
        <location evidence="1">Membrane</location>
    </subcellularLocation>
</comment>
<evidence type="ECO:0000256" key="3">
    <source>
        <dbReference type="ARBA" id="ARBA00022989"/>
    </source>
</evidence>
<evidence type="ECO:0000256" key="2">
    <source>
        <dbReference type="ARBA" id="ARBA00022692"/>
    </source>
</evidence>
<evidence type="ECO:0000313" key="9">
    <source>
        <dbReference type="Proteomes" id="UP001201812"/>
    </source>
</evidence>
<evidence type="ECO:0000259" key="7">
    <source>
        <dbReference type="PROSITE" id="PS50262"/>
    </source>
</evidence>
<evidence type="ECO:0000256" key="5">
    <source>
        <dbReference type="RuleBase" id="RU000688"/>
    </source>
</evidence>
<feature type="transmembrane region" description="Helical" evidence="6">
    <location>
        <begin position="125"/>
        <end position="145"/>
    </location>
</feature>
<keyword evidence="5" id="KW-0807">Transducer</keyword>
<dbReference type="SUPFAM" id="SSF81321">
    <property type="entry name" value="Family A G protein-coupled receptor-like"/>
    <property type="match status" value="1"/>
</dbReference>
<feature type="transmembrane region" description="Helical" evidence="6">
    <location>
        <begin position="246"/>
        <end position="266"/>
    </location>
</feature>
<dbReference type="GO" id="GO:0004930">
    <property type="term" value="F:G protein-coupled receptor activity"/>
    <property type="evidence" value="ECO:0007669"/>
    <property type="project" value="UniProtKB-KW"/>
</dbReference>
<protein>
    <submittedName>
        <fullName evidence="8">7 transmembrane receptor (Rhodopsin family) domain-containing protein</fullName>
    </submittedName>
</protein>
<keyword evidence="4 6" id="KW-0472">Membrane</keyword>
<feature type="transmembrane region" description="Helical" evidence="6">
    <location>
        <begin position="350"/>
        <end position="375"/>
    </location>
</feature>
<organism evidence="8 9">
    <name type="scientific">Ditylenchus destructor</name>
    <dbReference type="NCBI Taxonomy" id="166010"/>
    <lineage>
        <taxon>Eukaryota</taxon>
        <taxon>Metazoa</taxon>
        <taxon>Ecdysozoa</taxon>
        <taxon>Nematoda</taxon>
        <taxon>Chromadorea</taxon>
        <taxon>Rhabditida</taxon>
        <taxon>Tylenchina</taxon>
        <taxon>Tylenchomorpha</taxon>
        <taxon>Sphaerularioidea</taxon>
        <taxon>Anguinidae</taxon>
        <taxon>Anguininae</taxon>
        <taxon>Ditylenchus</taxon>
    </lineage>
</organism>
<keyword evidence="5 8" id="KW-0675">Receptor</keyword>
<feature type="transmembrane region" description="Helical" evidence="6">
    <location>
        <begin position="301"/>
        <end position="319"/>
    </location>
</feature>
<dbReference type="InterPro" id="IPR017452">
    <property type="entry name" value="GPCR_Rhodpsn_7TM"/>
</dbReference>
<keyword evidence="9" id="KW-1185">Reference proteome</keyword>
<dbReference type="Proteomes" id="UP001201812">
    <property type="component" value="Unassembled WGS sequence"/>
</dbReference>
<reference evidence="8" key="1">
    <citation type="submission" date="2022-01" db="EMBL/GenBank/DDBJ databases">
        <title>Genome Sequence Resource for Two Populations of Ditylenchus destructor, the Migratory Endoparasitic Phytonematode.</title>
        <authorList>
            <person name="Zhang H."/>
            <person name="Lin R."/>
            <person name="Xie B."/>
        </authorList>
    </citation>
    <scope>NUCLEOTIDE SEQUENCE</scope>
    <source>
        <strain evidence="8">BazhouSP</strain>
    </source>
</reference>
<dbReference type="AlphaFoldDB" id="A0AAD4QZB3"/>
<evidence type="ECO:0000256" key="6">
    <source>
        <dbReference type="SAM" id="Phobius"/>
    </source>
</evidence>
<comment type="similarity">
    <text evidence="5">Belongs to the G-protein coupled receptor 1 family.</text>
</comment>
<evidence type="ECO:0000256" key="4">
    <source>
        <dbReference type="ARBA" id="ARBA00023136"/>
    </source>
</evidence>
<gene>
    <name evidence="8" type="ORF">DdX_17247</name>
</gene>
<dbReference type="InterPro" id="IPR000276">
    <property type="entry name" value="GPCR_Rhodpsn"/>
</dbReference>
<dbReference type="InterPro" id="IPR053093">
    <property type="entry name" value="GPCR-like"/>
</dbReference>
<keyword evidence="2 5" id="KW-0812">Transmembrane</keyword>
<dbReference type="PANTHER" id="PTHR47760">
    <property type="entry name" value="G-PROTEIN COUPLED RECEPTOR B0563.6-LIKE PROTEIN-RELATED"/>
    <property type="match status" value="1"/>
</dbReference>
<dbReference type="CDD" id="cd14978">
    <property type="entry name" value="7tmA_FMRFamide_R-like"/>
    <property type="match status" value="1"/>
</dbReference>
<keyword evidence="3 6" id="KW-1133">Transmembrane helix</keyword>
<dbReference type="PANTHER" id="PTHR47760:SF3">
    <property type="entry name" value="G-PROTEIN COUPLED RECEPTOR AH9.1-RELATED"/>
    <property type="match status" value="1"/>
</dbReference>
<dbReference type="GO" id="GO:0016020">
    <property type="term" value="C:membrane"/>
    <property type="evidence" value="ECO:0007669"/>
    <property type="project" value="UniProtKB-SubCell"/>
</dbReference>
<dbReference type="PRINTS" id="PR00237">
    <property type="entry name" value="GPCRRHODOPSN"/>
</dbReference>
<accession>A0AAD4QZB3</accession>
<keyword evidence="5" id="KW-0297">G-protein coupled receptor</keyword>
<sequence length="490" mass="55351">MKKMMLRSSKTQFPGEEIPGRVVAAIFGSFQGSVKDDISGSPLGLFVDDAALQQLRQMQQQSALLKQKSARIMSQWAESNNQSGASPLNILQQIAKSEATNFTNAELNERYKTLMASNIDWRVEYIAHFYVMPVLLVIGFINQSLNLLTLSTLPPVGYAYLKASAWADVLSIFAIIPFCLRHGNAHNPYSQWAMFFHAHIELPLANSLITASALCLVAMTIDRYLSIRHPIAFFNSPDSKSRIRTNLIIIFLISFAVFFPSCWQRVLVPIIENNRTKWRIERNYGLNHSNLFKIYVMLREIIARIGPIVVLVALNIEMIRTLKRISKKHHNRRVAQTEVARIRDQHRARISVLLLISTATFVVCTLPASLLSLFIDNTSDGFGMQVFRSFANCLQVSHYLHNFYLYTLLSSEYRNAFLILIGCRNQRSPGHTTADCPTNKISNNVLGRVHSLRMVVIGNSSVNAKQSIQKMNFSYAKVPTMSSTATFIGR</sequence>
<dbReference type="PROSITE" id="PS00237">
    <property type="entry name" value="G_PROTEIN_RECEP_F1_1"/>
    <property type="match status" value="1"/>
</dbReference>
<proteinExistence type="inferred from homology"/>